<dbReference type="InterPro" id="IPR014044">
    <property type="entry name" value="CAP_dom"/>
</dbReference>
<feature type="domain" description="SCP" evidence="2">
    <location>
        <begin position="80"/>
        <end position="189"/>
    </location>
</feature>
<dbReference type="PANTHER" id="PTHR31157:SF1">
    <property type="entry name" value="SCP DOMAIN-CONTAINING PROTEIN"/>
    <property type="match status" value="1"/>
</dbReference>
<sequence length="192" mass="20425">MKLPRMLLPLIPMTALLASCGGPSTPAPSAVSGSAQTSPTAIQNADAGDQAMTAEEQLILAATNAARATGQTCGKTFYPAAPAVTWNGYLAAAARAYAQDMATRNYFHHDHTDLQGRKPSQRVEAAGYTGWRRVTENIAAGVTVKTVVDEWIASETHCVNLMDPNLKEVGIGLTTSRTSTYGTYFVQDFGTR</sequence>
<dbReference type="Gene3D" id="3.40.33.10">
    <property type="entry name" value="CAP"/>
    <property type="match status" value="1"/>
</dbReference>
<dbReference type="Pfam" id="PF00188">
    <property type="entry name" value="CAP"/>
    <property type="match status" value="1"/>
</dbReference>
<feature type="signal peptide" evidence="1">
    <location>
        <begin position="1"/>
        <end position="18"/>
    </location>
</feature>
<evidence type="ECO:0000313" key="3">
    <source>
        <dbReference type="EMBL" id="MFD2610599.1"/>
    </source>
</evidence>
<reference evidence="4" key="1">
    <citation type="journal article" date="2019" name="Int. J. Syst. Evol. Microbiol.">
        <title>The Global Catalogue of Microorganisms (GCM) 10K type strain sequencing project: providing services to taxonomists for standard genome sequencing and annotation.</title>
        <authorList>
            <consortium name="The Broad Institute Genomics Platform"/>
            <consortium name="The Broad Institute Genome Sequencing Center for Infectious Disease"/>
            <person name="Wu L."/>
            <person name="Ma J."/>
        </authorList>
    </citation>
    <scope>NUCLEOTIDE SEQUENCE [LARGE SCALE GENOMIC DNA]</scope>
    <source>
        <strain evidence="4">KCTC 33842</strain>
    </source>
</reference>
<evidence type="ECO:0000256" key="1">
    <source>
        <dbReference type="SAM" id="SignalP"/>
    </source>
</evidence>
<feature type="chain" id="PRO_5046282994" evidence="1">
    <location>
        <begin position="19"/>
        <end position="192"/>
    </location>
</feature>
<comment type="caution">
    <text evidence="3">The sequence shown here is derived from an EMBL/GenBank/DDBJ whole genome shotgun (WGS) entry which is preliminary data.</text>
</comment>
<dbReference type="CDD" id="cd05379">
    <property type="entry name" value="CAP_bacterial"/>
    <property type="match status" value="1"/>
</dbReference>
<keyword evidence="1" id="KW-0732">Signal</keyword>
<gene>
    <name evidence="3" type="ORF">ACFSR9_14340</name>
</gene>
<evidence type="ECO:0000313" key="4">
    <source>
        <dbReference type="Proteomes" id="UP001597475"/>
    </source>
</evidence>
<dbReference type="InterPro" id="IPR035940">
    <property type="entry name" value="CAP_sf"/>
</dbReference>
<evidence type="ECO:0000259" key="2">
    <source>
        <dbReference type="Pfam" id="PF00188"/>
    </source>
</evidence>
<organism evidence="3 4">
    <name type="scientific">Deinococcus taklimakanensis</name>
    <dbReference type="NCBI Taxonomy" id="536443"/>
    <lineage>
        <taxon>Bacteria</taxon>
        <taxon>Thermotogati</taxon>
        <taxon>Deinococcota</taxon>
        <taxon>Deinococci</taxon>
        <taxon>Deinococcales</taxon>
        <taxon>Deinococcaceae</taxon>
        <taxon>Deinococcus</taxon>
    </lineage>
</organism>
<proteinExistence type="predicted"/>
<dbReference type="PANTHER" id="PTHR31157">
    <property type="entry name" value="SCP DOMAIN-CONTAINING PROTEIN"/>
    <property type="match status" value="1"/>
</dbReference>
<protein>
    <submittedName>
        <fullName evidence="3">CAP domain-containing protein</fullName>
    </submittedName>
</protein>
<dbReference type="SUPFAM" id="SSF55797">
    <property type="entry name" value="PR-1-like"/>
    <property type="match status" value="1"/>
</dbReference>
<dbReference type="Proteomes" id="UP001597475">
    <property type="component" value="Unassembled WGS sequence"/>
</dbReference>
<dbReference type="RefSeq" id="WP_386846880.1">
    <property type="nucleotide sequence ID" value="NZ_JBHUMK010000070.1"/>
</dbReference>
<dbReference type="EMBL" id="JBHUMK010000070">
    <property type="protein sequence ID" value="MFD2610599.1"/>
    <property type="molecule type" value="Genomic_DNA"/>
</dbReference>
<keyword evidence="4" id="KW-1185">Reference proteome</keyword>
<accession>A0ABW5P666</accession>
<dbReference type="PROSITE" id="PS51257">
    <property type="entry name" value="PROKAR_LIPOPROTEIN"/>
    <property type="match status" value="1"/>
</dbReference>
<name>A0ABW5P666_9DEIO</name>